<evidence type="ECO:0000313" key="3">
    <source>
        <dbReference type="EMBL" id="GHE17052.1"/>
    </source>
</evidence>
<reference evidence="4" key="1">
    <citation type="journal article" date="2019" name="Int. J. Syst. Evol. Microbiol.">
        <title>The Global Catalogue of Microorganisms (GCM) 10K type strain sequencing project: providing services to taxonomists for standard genome sequencing and annotation.</title>
        <authorList>
            <consortium name="The Broad Institute Genomics Platform"/>
            <consortium name="The Broad Institute Genome Sequencing Center for Infectious Disease"/>
            <person name="Wu L."/>
            <person name="Ma J."/>
        </authorList>
    </citation>
    <scope>NUCLEOTIDE SEQUENCE [LARGE SCALE GENOMIC DNA]</scope>
    <source>
        <strain evidence="4">CGMCC 1.12791</strain>
    </source>
</reference>
<accession>A0ABQ3HHD7</accession>
<dbReference type="PANTHER" id="PTHR43244">
    <property type="match status" value="1"/>
</dbReference>
<dbReference type="CDD" id="cd01097">
    <property type="entry name" value="Tetrahydromethanopterin_reductase"/>
    <property type="match status" value="1"/>
</dbReference>
<dbReference type="InterPro" id="IPR011251">
    <property type="entry name" value="Luciferase-like_dom"/>
</dbReference>
<dbReference type="SUPFAM" id="SSF51679">
    <property type="entry name" value="Bacterial luciferase-like"/>
    <property type="match status" value="1"/>
</dbReference>
<dbReference type="EMBL" id="BNAD01000003">
    <property type="protein sequence ID" value="GHE17052.1"/>
    <property type="molecule type" value="Genomic_DNA"/>
</dbReference>
<keyword evidence="4" id="KW-1185">Reference proteome</keyword>
<evidence type="ECO:0000259" key="2">
    <source>
        <dbReference type="Pfam" id="PF00296"/>
    </source>
</evidence>
<dbReference type="InterPro" id="IPR019951">
    <property type="entry name" value="F420_OxRdatse_Rv3520c_pred"/>
</dbReference>
<dbReference type="RefSeq" id="WP_191278921.1">
    <property type="nucleotide sequence ID" value="NZ_BNAD01000003.1"/>
</dbReference>
<sequence length="350" mass="37530">MRLASLLMYDGNPRKAADDVVSLERAGLDSVWVAEAYGFDAPTLMGYLAAKTETVRIGSGILNIYSRTPGALLQTAAGLDNVSQGRAILGLGVSGPQVIEGFHGVPYSRPMARTAEVVEIIRSGLRREPLSADGEFHLPLTKEHGAVTGLGKPLKLLTRPERDTIPIWIAALGPKNVEQTAEIADGWIPHLFHPEKAHLVWGDALAAGDAKRLDGLAPLQVMAGGMVAIGEGPETKALLDLVRPVFALYVGGMGAKGKNFYNDVARAYGYEQEAEEIQDLYLSGKKKEAAALVPTEWLEAANLVGPASYVRERIEAFREAGVTDLNITPVPTSEDQDAADVVAQLKEWVS</sequence>
<dbReference type="Pfam" id="PF00296">
    <property type="entry name" value="Bac_luciferase"/>
    <property type="match status" value="1"/>
</dbReference>
<organism evidence="3 4">
    <name type="scientific">Nocardioides flavus</name>
    <name type="common">ex Wang et al. 2016</name>
    <dbReference type="NCBI Taxonomy" id="2058780"/>
    <lineage>
        <taxon>Bacteria</taxon>
        <taxon>Bacillati</taxon>
        <taxon>Actinomycetota</taxon>
        <taxon>Actinomycetes</taxon>
        <taxon>Propionibacteriales</taxon>
        <taxon>Nocardioidaceae</taxon>
        <taxon>Nocardioides</taxon>
    </lineage>
</organism>
<keyword evidence="1" id="KW-0560">Oxidoreductase</keyword>
<dbReference type="InterPro" id="IPR050564">
    <property type="entry name" value="F420-G6PD/mer"/>
</dbReference>
<evidence type="ECO:0000313" key="4">
    <source>
        <dbReference type="Proteomes" id="UP000597341"/>
    </source>
</evidence>
<evidence type="ECO:0000256" key="1">
    <source>
        <dbReference type="ARBA" id="ARBA00023002"/>
    </source>
</evidence>
<proteinExistence type="predicted"/>
<dbReference type="InterPro" id="IPR036661">
    <property type="entry name" value="Luciferase-like_sf"/>
</dbReference>
<comment type="caution">
    <text evidence="3">The sequence shown here is derived from an EMBL/GenBank/DDBJ whole genome shotgun (WGS) entry which is preliminary data.</text>
</comment>
<protein>
    <submittedName>
        <fullName evidence="3">LLM class F420-dependent oxidoreductase</fullName>
    </submittedName>
</protein>
<dbReference type="NCBIfam" id="TIGR03559">
    <property type="entry name" value="F420_Rv3520c"/>
    <property type="match status" value="1"/>
</dbReference>
<dbReference type="PANTHER" id="PTHR43244:SF1">
    <property type="entry name" value="5,10-METHYLENETETRAHYDROMETHANOPTERIN REDUCTASE"/>
    <property type="match status" value="1"/>
</dbReference>
<dbReference type="Proteomes" id="UP000597341">
    <property type="component" value="Unassembled WGS sequence"/>
</dbReference>
<gene>
    <name evidence="3" type="ORF">GCM10011376_16620</name>
</gene>
<name>A0ABQ3HHD7_9ACTN</name>
<feature type="domain" description="Luciferase-like" evidence="2">
    <location>
        <begin position="9"/>
        <end position="323"/>
    </location>
</feature>
<dbReference type="Gene3D" id="3.20.20.30">
    <property type="entry name" value="Luciferase-like domain"/>
    <property type="match status" value="1"/>
</dbReference>